<evidence type="ECO:0000256" key="3">
    <source>
        <dbReference type="ARBA" id="ARBA00005002"/>
    </source>
</evidence>
<evidence type="ECO:0000256" key="10">
    <source>
        <dbReference type="ARBA" id="ARBA00023098"/>
    </source>
</evidence>
<protein>
    <recommendedName>
        <fullName evidence="4 12">UDP-3-O-acyl-N-acetylglucosamine deacetylase</fullName>
        <shortName evidence="12">UDP-3-O-acyl-GlcNAc deacetylase</shortName>
        <ecNumber evidence="4 12">3.5.1.108</ecNumber>
    </recommendedName>
    <alternativeName>
        <fullName evidence="12">UDP-3-O-[R-3-hydroxymyristoyl]-N-acetylglucosamine deacetylase</fullName>
    </alternativeName>
</protein>
<evidence type="ECO:0000313" key="13">
    <source>
        <dbReference type="EMBL" id="SLN50101.1"/>
    </source>
</evidence>
<evidence type="ECO:0000256" key="9">
    <source>
        <dbReference type="ARBA" id="ARBA00022833"/>
    </source>
</evidence>
<dbReference type="InterPro" id="IPR011334">
    <property type="entry name" value="UDP-acyl_GlcNac_deAcase_C"/>
</dbReference>
<evidence type="ECO:0000256" key="6">
    <source>
        <dbReference type="ARBA" id="ARBA00022556"/>
    </source>
</evidence>
<sequence>MSNVQQTIKAPVSFSGQGLHSGAPATLTIRPAKAGYGIWFRRSDMSEEEGMIPARWNAVERTALCTRLINATGATVSTVEHVMAALAGCGISNALVEIDGPEVPILDGSAAPFVRGILWRGLMAQSAPLRAIEVLRPVEVQNGPAIARLLPADQLEISFHINFPDAAIGVQNRELVVKNGAFVRELSDSRTFCRQSDVEAMQANGLALGGTLDNAVVVDGDAILSPSGLRHTDEPVRHKMLDALGDLALAGAPILGRYEGIRAGHALTNTLLRALFADRRNYRIRSCTPEVAARLPGVGVSPAEIPAVA</sequence>
<comment type="cofactor">
    <cofactor evidence="1 12">
        <name>Zn(2+)</name>
        <dbReference type="ChEBI" id="CHEBI:29105"/>
    </cofactor>
</comment>
<evidence type="ECO:0000256" key="2">
    <source>
        <dbReference type="ARBA" id="ARBA00002923"/>
    </source>
</evidence>
<dbReference type="UniPathway" id="UPA00359">
    <property type="reaction ID" value="UER00478"/>
</dbReference>
<keyword evidence="6 12" id="KW-0441">Lipid A biosynthesis</keyword>
<feature type="active site" description="Proton donor" evidence="12">
    <location>
        <position position="265"/>
    </location>
</feature>
<dbReference type="EC" id="3.5.1.108" evidence="4 12"/>
<dbReference type="NCBIfam" id="TIGR00325">
    <property type="entry name" value="lpxC"/>
    <property type="match status" value="1"/>
</dbReference>
<keyword evidence="7 12" id="KW-0479">Metal-binding</keyword>
<dbReference type="GO" id="GO:0046872">
    <property type="term" value="F:metal ion binding"/>
    <property type="evidence" value="ECO:0007669"/>
    <property type="project" value="UniProtKB-KW"/>
</dbReference>
<dbReference type="HAMAP" id="MF_00388">
    <property type="entry name" value="LpxC"/>
    <property type="match status" value="1"/>
</dbReference>
<keyword evidence="8 12" id="KW-0378">Hydrolase</keyword>
<dbReference type="GO" id="GO:0009245">
    <property type="term" value="P:lipid A biosynthetic process"/>
    <property type="evidence" value="ECO:0007669"/>
    <property type="project" value="UniProtKB-UniRule"/>
</dbReference>
<keyword evidence="9 12" id="KW-0862">Zinc</keyword>
<feature type="binding site" evidence="12">
    <location>
        <position position="242"/>
    </location>
    <ligand>
        <name>Zn(2+)</name>
        <dbReference type="ChEBI" id="CHEBI:29105"/>
    </ligand>
</feature>
<dbReference type="Proteomes" id="UP000193963">
    <property type="component" value="Unassembled WGS sequence"/>
</dbReference>
<comment type="similarity">
    <text evidence="12">Belongs to the LpxC family.</text>
</comment>
<keyword evidence="10 12" id="KW-0443">Lipid metabolism</keyword>
<dbReference type="Gene3D" id="3.30.1700.10">
    <property type="entry name" value="lpxc deacetylase, domain 2"/>
    <property type="match status" value="1"/>
</dbReference>
<comment type="catalytic activity">
    <reaction evidence="11 12">
        <text>a UDP-3-O-[(3R)-3-hydroxyacyl]-N-acetyl-alpha-D-glucosamine + H2O = a UDP-3-O-[(3R)-3-hydroxyacyl]-alpha-D-glucosamine + acetate</text>
        <dbReference type="Rhea" id="RHEA:67816"/>
        <dbReference type="ChEBI" id="CHEBI:15377"/>
        <dbReference type="ChEBI" id="CHEBI:30089"/>
        <dbReference type="ChEBI" id="CHEBI:137740"/>
        <dbReference type="ChEBI" id="CHEBI:173225"/>
        <dbReference type="EC" id="3.5.1.108"/>
    </reaction>
</comment>
<keyword evidence="14" id="KW-1185">Reference proteome</keyword>
<dbReference type="SUPFAM" id="SSF54211">
    <property type="entry name" value="Ribosomal protein S5 domain 2-like"/>
    <property type="match status" value="2"/>
</dbReference>
<dbReference type="PANTHER" id="PTHR33694:SF1">
    <property type="entry name" value="UDP-3-O-ACYL-N-ACETYLGLUCOSAMINE DEACETYLASE 1, MITOCHONDRIAL-RELATED"/>
    <property type="match status" value="1"/>
</dbReference>
<evidence type="ECO:0000256" key="8">
    <source>
        <dbReference type="ARBA" id="ARBA00022801"/>
    </source>
</evidence>
<keyword evidence="5 12" id="KW-0444">Lipid biosynthesis</keyword>
<dbReference type="AlphaFoldDB" id="A0A1X6ZFV3"/>
<name>A0A1X6ZFV3_9RHOB</name>
<dbReference type="GO" id="GO:0016020">
    <property type="term" value="C:membrane"/>
    <property type="evidence" value="ECO:0007669"/>
    <property type="project" value="GOC"/>
</dbReference>
<evidence type="ECO:0000256" key="4">
    <source>
        <dbReference type="ARBA" id="ARBA00012745"/>
    </source>
</evidence>
<evidence type="ECO:0000256" key="1">
    <source>
        <dbReference type="ARBA" id="ARBA00001947"/>
    </source>
</evidence>
<evidence type="ECO:0000256" key="7">
    <source>
        <dbReference type="ARBA" id="ARBA00022723"/>
    </source>
</evidence>
<comment type="pathway">
    <text evidence="3 12">Glycolipid biosynthesis; lipid IV(A) biosynthesis; lipid IV(A) from (3R)-3-hydroxytetradecanoyl-[acyl-carrier-protein] and UDP-N-acetyl-alpha-D-glucosamine: step 2/6.</text>
</comment>
<reference evidence="13 14" key="1">
    <citation type="submission" date="2017-03" db="EMBL/GenBank/DDBJ databases">
        <authorList>
            <person name="Afonso C.L."/>
            <person name="Miller P.J."/>
            <person name="Scott M.A."/>
            <person name="Spackman E."/>
            <person name="Goraichik I."/>
            <person name="Dimitrov K.M."/>
            <person name="Suarez D.L."/>
            <person name="Swayne D.E."/>
        </authorList>
    </citation>
    <scope>NUCLEOTIDE SEQUENCE [LARGE SCALE GENOMIC DNA]</scope>
    <source>
        <strain evidence="13 14">CECT 7751</strain>
    </source>
</reference>
<dbReference type="Gene3D" id="3.30.230.20">
    <property type="entry name" value="lpxc deacetylase, domain 1"/>
    <property type="match status" value="1"/>
</dbReference>
<dbReference type="Pfam" id="PF03331">
    <property type="entry name" value="LpxC"/>
    <property type="match status" value="1"/>
</dbReference>
<evidence type="ECO:0000313" key="14">
    <source>
        <dbReference type="Proteomes" id="UP000193963"/>
    </source>
</evidence>
<feature type="binding site" evidence="12">
    <location>
        <position position="238"/>
    </location>
    <ligand>
        <name>Zn(2+)</name>
        <dbReference type="ChEBI" id="CHEBI:29105"/>
    </ligand>
</feature>
<accession>A0A1X6ZFV3</accession>
<proteinExistence type="inferred from homology"/>
<dbReference type="PANTHER" id="PTHR33694">
    <property type="entry name" value="UDP-3-O-ACYL-N-ACETYLGLUCOSAMINE DEACETYLASE 1, MITOCHONDRIAL-RELATED"/>
    <property type="match status" value="1"/>
</dbReference>
<dbReference type="EMBL" id="FWFN01000004">
    <property type="protein sequence ID" value="SLN50101.1"/>
    <property type="molecule type" value="Genomic_DNA"/>
</dbReference>
<feature type="binding site" evidence="12">
    <location>
        <position position="81"/>
    </location>
    <ligand>
        <name>Zn(2+)</name>
        <dbReference type="ChEBI" id="CHEBI:29105"/>
    </ligand>
</feature>
<dbReference type="InterPro" id="IPR020568">
    <property type="entry name" value="Ribosomal_Su5_D2-typ_SF"/>
</dbReference>
<dbReference type="InterPro" id="IPR004463">
    <property type="entry name" value="UDP-acyl_GlcNac_deAcase"/>
</dbReference>
<gene>
    <name evidence="12 13" type="primary">lpxC</name>
    <name evidence="13" type="ORF">PSM7751_02437</name>
</gene>
<organism evidence="13 14">
    <name type="scientific">Pseudooceanicola marinus</name>
    <dbReference type="NCBI Taxonomy" id="396013"/>
    <lineage>
        <taxon>Bacteria</taxon>
        <taxon>Pseudomonadati</taxon>
        <taxon>Pseudomonadota</taxon>
        <taxon>Alphaproteobacteria</taxon>
        <taxon>Rhodobacterales</taxon>
        <taxon>Paracoccaceae</taxon>
        <taxon>Pseudooceanicola</taxon>
    </lineage>
</organism>
<comment type="function">
    <text evidence="2 12">Catalyzes the hydrolysis of UDP-3-O-myristoyl-N-acetylglucosamine to form UDP-3-O-myristoylglucosamine and acetate, the committed step in lipid A biosynthesis.</text>
</comment>
<evidence type="ECO:0000256" key="12">
    <source>
        <dbReference type="HAMAP-Rule" id="MF_00388"/>
    </source>
</evidence>
<evidence type="ECO:0000256" key="11">
    <source>
        <dbReference type="ARBA" id="ARBA00024535"/>
    </source>
</evidence>
<evidence type="ECO:0000256" key="5">
    <source>
        <dbReference type="ARBA" id="ARBA00022516"/>
    </source>
</evidence>
<dbReference type="GO" id="GO:0103117">
    <property type="term" value="F:UDP-3-O-acyl-N-acetylglucosamine deacetylase activity"/>
    <property type="evidence" value="ECO:0007669"/>
    <property type="project" value="UniProtKB-UniRule"/>
</dbReference>
<dbReference type="InterPro" id="IPR015870">
    <property type="entry name" value="UDP-acyl_N-AcGlcN_deAcase_N"/>
</dbReference>